<feature type="transmembrane region" description="Helical" evidence="6">
    <location>
        <begin position="240"/>
        <end position="259"/>
    </location>
</feature>
<accession>A0A7G5XM52</accession>
<evidence type="ECO:0000256" key="1">
    <source>
        <dbReference type="ARBA" id="ARBA00004141"/>
    </source>
</evidence>
<name>A0A7G5XM52_9BACT</name>
<evidence type="ECO:0000256" key="5">
    <source>
        <dbReference type="ARBA" id="ARBA00023136"/>
    </source>
</evidence>
<evidence type="ECO:0000313" key="8">
    <source>
        <dbReference type="EMBL" id="QNA46555.1"/>
    </source>
</evidence>
<feature type="domain" description="EamA" evidence="7">
    <location>
        <begin position="9"/>
        <end position="136"/>
    </location>
</feature>
<dbReference type="Proteomes" id="UP000515344">
    <property type="component" value="Chromosome"/>
</dbReference>
<feature type="transmembrane region" description="Helical" evidence="6">
    <location>
        <begin position="147"/>
        <end position="168"/>
    </location>
</feature>
<evidence type="ECO:0000256" key="6">
    <source>
        <dbReference type="SAM" id="Phobius"/>
    </source>
</evidence>
<feature type="transmembrane region" description="Helical" evidence="6">
    <location>
        <begin position="33"/>
        <end position="52"/>
    </location>
</feature>
<evidence type="ECO:0000313" key="9">
    <source>
        <dbReference type="Proteomes" id="UP000515344"/>
    </source>
</evidence>
<dbReference type="AlphaFoldDB" id="A0A7G5XM52"/>
<dbReference type="PANTHER" id="PTHR32322">
    <property type="entry name" value="INNER MEMBRANE TRANSPORTER"/>
    <property type="match status" value="1"/>
</dbReference>
<feature type="transmembrane region" description="Helical" evidence="6">
    <location>
        <begin position="122"/>
        <end position="141"/>
    </location>
</feature>
<feature type="transmembrane region" description="Helical" evidence="6">
    <location>
        <begin position="207"/>
        <end position="228"/>
    </location>
</feature>
<sequence length="291" mass="31264">MQFADLIKLLLLGAIWGSSYLFMKLALPLTGAFFTSAARIVIGTVFILLLAFVKKQLPDFKSNYKAFLLAGLLNLIVPYASITYASRYVTASTGATLNATTPIFTLLLAAVFLNEKITVRKIAGICLGIVGVVVLVGWNSHPQPASAFKGTALCLFAAVAYASANIYTRINFKNLGALQIVTGQMLFSSLLLLPVALPLSITIHLTANTVVIILCLALLSTVAGYLLYFQLVQSAGPVKASLVTFIIPVFAFCWSSLFFNEPVTGNLLVSFLLIASGLVCILYPLRGNKQQ</sequence>
<dbReference type="InterPro" id="IPR037185">
    <property type="entry name" value="EmrE-like"/>
</dbReference>
<comment type="subcellular location">
    <subcellularLocation>
        <location evidence="1">Membrane</location>
        <topology evidence="1">Multi-pass membrane protein</topology>
    </subcellularLocation>
</comment>
<dbReference type="Gene3D" id="1.10.3730.20">
    <property type="match status" value="1"/>
</dbReference>
<proteinExistence type="inferred from homology"/>
<dbReference type="KEGG" id="lacs:H4075_10405"/>
<reference evidence="9" key="1">
    <citation type="submission" date="2020-08" db="EMBL/GenBank/DDBJ databases">
        <title>Lacibacter sp. S13-6-6 genome sequencing.</title>
        <authorList>
            <person name="Jin L."/>
        </authorList>
    </citation>
    <scope>NUCLEOTIDE SEQUENCE [LARGE SCALE GENOMIC DNA]</scope>
    <source>
        <strain evidence="9">S13-6-6</strain>
    </source>
</reference>
<dbReference type="RefSeq" id="WP_182806447.1">
    <property type="nucleotide sequence ID" value="NZ_CP060007.1"/>
</dbReference>
<evidence type="ECO:0000259" key="7">
    <source>
        <dbReference type="Pfam" id="PF00892"/>
    </source>
</evidence>
<dbReference type="SUPFAM" id="SSF103481">
    <property type="entry name" value="Multidrug resistance efflux transporter EmrE"/>
    <property type="match status" value="2"/>
</dbReference>
<feature type="transmembrane region" description="Helical" evidence="6">
    <location>
        <begin position="7"/>
        <end position="27"/>
    </location>
</feature>
<evidence type="ECO:0000256" key="3">
    <source>
        <dbReference type="ARBA" id="ARBA00022692"/>
    </source>
</evidence>
<dbReference type="GO" id="GO:0016020">
    <property type="term" value="C:membrane"/>
    <property type="evidence" value="ECO:0007669"/>
    <property type="project" value="UniProtKB-SubCell"/>
</dbReference>
<feature type="transmembrane region" description="Helical" evidence="6">
    <location>
        <begin position="265"/>
        <end position="285"/>
    </location>
</feature>
<protein>
    <submittedName>
        <fullName evidence="8">DMT family transporter</fullName>
    </submittedName>
</protein>
<dbReference type="Pfam" id="PF00892">
    <property type="entry name" value="EamA"/>
    <property type="match status" value="2"/>
</dbReference>
<evidence type="ECO:0000256" key="2">
    <source>
        <dbReference type="ARBA" id="ARBA00007362"/>
    </source>
</evidence>
<organism evidence="8 9">
    <name type="scientific">Lacibacter sediminis</name>
    <dbReference type="NCBI Taxonomy" id="2760713"/>
    <lineage>
        <taxon>Bacteria</taxon>
        <taxon>Pseudomonadati</taxon>
        <taxon>Bacteroidota</taxon>
        <taxon>Chitinophagia</taxon>
        <taxon>Chitinophagales</taxon>
        <taxon>Chitinophagaceae</taxon>
        <taxon>Lacibacter</taxon>
    </lineage>
</organism>
<keyword evidence="5 6" id="KW-0472">Membrane</keyword>
<evidence type="ECO:0000256" key="4">
    <source>
        <dbReference type="ARBA" id="ARBA00022989"/>
    </source>
</evidence>
<feature type="transmembrane region" description="Helical" evidence="6">
    <location>
        <begin position="88"/>
        <end position="113"/>
    </location>
</feature>
<keyword evidence="4 6" id="KW-1133">Transmembrane helix</keyword>
<dbReference type="EMBL" id="CP060007">
    <property type="protein sequence ID" value="QNA46555.1"/>
    <property type="molecule type" value="Genomic_DNA"/>
</dbReference>
<keyword evidence="3 6" id="KW-0812">Transmembrane</keyword>
<feature type="transmembrane region" description="Helical" evidence="6">
    <location>
        <begin position="180"/>
        <end position="201"/>
    </location>
</feature>
<dbReference type="PANTHER" id="PTHR32322:SF2">
    <property type="entry name" value="EAMA DOMAIN-CONTAINING PROTEIN"/>
    <property type="match status" value="1"/>
</dbReference>
<dbReference type="InterPro" id="IPR000620">
    <property type="entry name" value="EamA_dom"/>
</dbReference>
<keyword evidence="9" id="KW-1185">Reference proteome</keyword>
<dbReference type="InterPro" id="IPR050638">
    <property type="entry name" value="AA-Vitamin_Transporters"/>
</dbReference>
<feature type="transmembrane region" description="Helical" evidence="6">
    <location>
        <begin position="64"/>
        <end position="82"/>
    </location>
</feature>
<feature type="domain" description="EamA" evidence="7">
    <location>
        <begin position="149"/>
        <end position="282"/>
    </location>
</feature>
<comment type="similarity">
    <text evidence="2">Belongs to the EamA transporter family.</text>
</comment>
<gene>
    <name evidence="8" type="ORF">H4075_10405</name>
</gene>